<keyword evidence="2" id="KW-1185">Reference proteome</keyword>
<evidence type="ECO:0000313" key="1">
    <source>
        <dbReference type="EMBL" id="CAK7324369.1"/>
    </source>
</evidence>
<reference evidence="1 2" key="1">
    <citation type="submission" date="2024-01" db="EMBL/GenBank/DDBJ databases">
        <authorList>
            <person name="Waweru B."/>
        </authorList>
    </citation>
    <scope>NUCLEOTIDE SEQUENCE [LARGE SCALE GENOMIC DNA]</scope>
</reference>
<organism evidence="1 2">
    <name type="scientific">Dovyalis caffra</name>
    <dbReference type="NCBI Taxonomy" id="77055"/>
    <lineage>
        <taxon>Eukaryota</taxon>
        <taxon>Viridiplantae</taxon>
        <taxon>Streptophyta</taxon>
        <taxon>Embryophyta</taxon>
        <taxon>Tracheophyta</taxon>
        <taxon>Spermatophyta</taxon>
        <taxon>Magnoliopsida</taxon>
        <taxon>eudicotyledons</taxon>
        <taxon>Gunneridae</taxon>
        <taxon>Pentapetalae</taxon>
        <taxon>rosids</taxon>
        <taxon>fabids</taxon>
        <taxon>Malpighiales</taxon>
        <taxon>Salicaceae</taxon>
        <taxon>Flacourtieae</taxon>
        <taxon>Dovyalis</taxon>
    </lineage>
</organism>
<evidence type="ECO:0000313" key="2">
    <source>
        <dbReference type="Proteomes" id="UP001314170"/>
    </source>
</evidence>
<dbReference type="AlphaFoldDB" id="A0AAV1QW81"/>
<proteinExistence type="predicted"/>
<accession>A0AAV1QW81</accession>
<dbReference type="Proteomes" id="UP001314170">
    <property type="component" value="Unassembled WGS sequence"/>
</dbReference>
<protein>
    <submittedName>
        <fullName evidence="1">Uncharacterized protein</fullName>
    </submittedName>
</protein>
<dbReference type="EMBL" id="CAWUPB010000281">
    <property type="protein sequence ID" value="CAK7324369.1"/>
    <property type="molecule type" value="Genomic_DNA"/>
</dbReference>
<name>A0AAV1QW81_9ROSI</name>
<sequence>MAYGSWGWFPMPWKRRDLEEKAYLSKAGLEAHSKRLPTHSKKRSQKEQKEVYERLSLLLSTHIGLSPAAPGSALGYCLLGTFSTYGSQRHPHSIIDRNNQAR</sequence>
<comment type="caution">
    <text evidence="1">The sequence shown here is derived from an EMBL/GenBank/DDBJ whole genome shotgun (WGS) entry which is preliminary data.</text>
</comment>
<gene>
    <name evidence="1" type="ORF">DCAF_LOCUS2009</name>
</gene>